<sequence length="105" mass="11685">MLYIIYQEDRPDGTAIRDANREQHFAYLAKHEDILVLGGALLGDDDKNTRVGSVLIVNVPDRAAAEKFSENEPFRKAGLFSSVKITRMRRGQWNPAAAPKTAEGN</sequence>
<proteinExistence type="inferred from homology"/>
<dbReference type="Gene3D" id="3.30.70.1060">
    <property type="entry name" value="Dimeric alpha+beta barrel"/>
    <property type="match status" value="1"/>
</dbReference>
<organism evidence="3 4">
    <name type="scientific">Pseudolabrys taiwanensis</name>
    <dbReference type="NCBI Taxonomy" id="331696"/>
    <lineage>
        <taxon>Bacteria</taxon>
        <taxon>Pseudomonadati</taxon>
        <taxon>Pseudomonadota</taxon>
        <taxon>Alphaproteobacteria</taxon>
        <taxon>Hyphomicrobiales</taxon>
        <taxon>Xanthobacteraceae</taxon>
        <taxon>Pseudolabrys</taxon>
    </lineage>
</organism>
<evidence type="ECO:0000313" key="4">
    <source>
        <dbReference type="Proteomes" id="UP000254889"/>
    </source>
</evidence>
<gene>
    <name evidence="3" type="ORF">DW352_23075</name>
</gene>
<dbReference type="InterPro" id="IPR005545">
    <property type="entry name" value="YCII"/>
</dbReference>
<dbReference type="Pfam" id="PF03795">
    <property type="entry name" value="YCII"/>
    <property type="match status" value="1"/>
</dbReference>
<name>A0A346A1U8_9HYPH</name>
<dbReference type="PANTHER" id="PTHR33606">
    <property type="entry name" value="PROTEIN YCII"/>
    <property type="match status" value="1"/>
</dbReference>
<dbReference type="KEGG" id="ptaw:DW352_23075"/>
<dbReference type="InterPro" id="IPR011008">
    <property type="entry name" value="Dimeric_a/b-barrel"/>
</dbReference>
<evidence type="ECO:0000256" key="1">
    <source>
        <dbReference type="ARBA" id="ARBA00007689"/>
    </source>
</evidence>
<comment type="similarity">
    <text evidence="1">Belongs to the YciI family.</text>
</comment>
<dbReference type="OrthoDB" id="8392718at2"/>
<dbReference type="EMBL" id="CP031417">
    <property type="protein sequence ID" value="AXK83145.1"/>
    <property type="molecule type" value="Genomic_DNA"/>
</dbReference>
<dbReference type="SUPFAM" id="SSF54909">
    <property type="entry name" value="Dimeric alpha+beta barrel"/>
    <property type="match status" value="1"/>
</dbReference>
<dbReference type="RefSeq" id="WP_115693524.1">
    <property type="nucleotide sequence ID" value="NZ_CP031417.1"/>
</dbReference>
<dbReference type="InterPro" id="IPR051807">
    <property type="entry name" value="Sec-metab_biosynth-assoc"/>
</dbReference>
<reference evidence="3 4" key="1">
    <citation type="submission" date="2018-07" db="EMBL/GenBank/DDBJ databases">
        <authorList>
            <person name="Quirk P.G."/>
            <person name="Krulwich T.A."/>
        </authorList>
    </citation>
    <scope>NUCLEOTIDE SEQUENCE [LARGE SCALE GENOMIC DNA]</scope>
    <source>
        <strain evidence="3 4">CC-BB4</strain>
    </source>
</reference>
<feature type="domain" description="YCII-related" evidence="2">
    <location>
        <begin position="1"/>
        <end position="88"/>
    </location>
</feature>
<accession>A0A346A1U8</accession>
<dbReference type="Proteomes" id="UP000254889">
    <property type="component" value="Chromosome"/>
</dbReference>
<dbReference type="AlphaFoldDB" id="A0A346A1U8"/>
<dbReference type="PANTHER" id="PTHR33606:SF3">
    <property type="entry name" value="PROTEIN YCII"/>
    <property type="match status" value="1"/>
</dbReference>
<protein>
    <submittedName>
        <fullName evidence="3">YciI family protein</fullName>
    </submittedName>
</protein>
<evidence type="ECO:0000313" key="3">
    <source>
        <dbReference type="EMBL" id="AXK83145.1"/>
    </source>
</evidence>
<evidence type="ECO:0000259" key="2">
    <source>
        <dbReference type="Pfam" id="PF03795"/>
    </source>
</evidence>
<keyword evidence="4" id="KW-1185">Reference proteome</keyword>